<dbReference type="AlphaFoldDB" id="A0A4Y2C4F8"/>
<evidence type="ECO:0000313" key="1">
    <source>
        <dbReference type="EMBL" id="GBL98637.1"/>
    </source>
</evidence>
<name>A0A4Y2C4F8_ARAVE</name>
<keyword evidence="2" id="KW-1185">Reference proteome</keyword>
<dbReference type="Proteomes" id="UP000499080">
    <property type="component" value="Unassembled WGS sequence"/>
</dbReference>
<protein>
    <submittedName>
        <fullName evidence="1">Uncharacterized protein</fullName>
    </submittedName>
</protein>
<dbReference type="EMBL" id="BGPR01000141">
    <property type="protein sequence ID" value="GBL98637.1"/>
    <property type="molecule type" value="Genomic_DNA"/>
</dbReference>
<reference evidence="1 2" key="1">
    <citation type="journal article" date="2019" name="Sci. Rep.">
        <title>Orb-weaving spider Araneus ventricosus genome elucidates the spidroin gene catalogue.</title>
        <authorList>
            <person name="Kono N."/>
            <person name="Nakamura H."/>
            <person name="Ohtoshi R."/>
            <person name="Moran D.A.P."/>
            <person name="Shinohara A."/>
            <person name="Yoshida Y."/>
            <person name="Fujiwara M."/>
            <person name="Mori M."/>
            <person name="Tomita M."/>
            <person name="Arakawa K."/>
        </authorList>
    </citation>
    <scope>NUCLEOTIDE SEQUENCE [LARGE SCALE GENOMIC DNA]</scope>
</reference>
<organism evidence="1 2">
    <name type="scientific">Araneus ventricosus</name>
    <name type="common">Orbweaver spider</name>
    <name type="synonym">Epeira ventricosa</name>
    <dbReference type="NCBI Taxonomy" id="182803"/>
    <lineage>
        <taxon>Eukaryota</taxon>
        <taxon>Metazoa</taxon>
        <taxon>Ecdysozoa</taxon>
        <taxon>Arthropoda</taxon>
        <taxon>Chelicerata</taxon>
        <taxon>Arachnida</taxon>
        <taxon>Araneae</taxon>
        <taxon>Araneomorphae</taxon>
        <taxon>Entelegynae</taxon>
        <taxon>Araneoidea</taxon>
        <taxon>Araneidae</taxon>
        <taxon>Araneus</taxon>
    </lineage>
</organism>
<sequence length="99" mass="11152">MSDSWKAKQDTPGVPAIMYPANYFPPRPSRDCFSMKVTGCHGIIARSVILCLTRPSLQKFNWALRGWRMTEVINWASDGTTRAKSIDAQSQEFGELSQI</sequence>
<gene>
    <name evidence="1" type="ORF">AVEN_19694_1</name>
</gene>
<evidence type="ECO:0000313" key="2">
    <source>
        <dbReference type="Proteomes" id="UP000499080"/>
    </source>
</evidence>
<comment type="caution">
    <text evidence="1">The sequence shown here is derived from an EMBL/GenBank/DDBJ whole genome shotgun (WGS) entry which is preliminary data.</text>
</comment>
<accession>A0A4Y2C4F8</accession>
<proteinExistence type="predicted"/>